<comment type="caution">
    <text evidence="2">The sequence shown here is derived from an EMBL/GenBank/DDBJ whole genome shotgun (WGS) entry which is preliminary data.</text>
</comment>
<evidence type="ECO:0000313" key="2">
    <source>
        <dbReference type="EMBL" id="KAK5693099.1"/>
    </source>
</evidence>
<dbReference type="AlphaFoldDB" id="A0AAN7W0L1"/>
<proteinExistence type="predicted"/>
<evidence type="ECO:0000256" key="1">
    <source>
        <dbReference type="SAM" id="MobiDB-lite"/>
    </source>
</evidence>
<feature type="region of interest" description="Disordered" evidence="1">
    <location>
        <begin position="1"/>
        <end position="22"/>
    </location>
</feature>
<protein>
    <submittedName>
        <fullName evidence="2">Uncharacterized protein</fullName>
    </submittedName>
</protein>
<sequence length="58" mass="5870">MPSGDSADGIAATADQGQGDEETVANIVRIESAVDGTQAVLERGNTGWFPHASIVAEG</sequence>
<dbReference type="EMBL" id="JAVRQU010000018">
    <property type="protein sequence ID" value="KAK5693099.1"/>
    <property type="molecule type" value="Genomic_DNA"/>
</dbReference>
<gene>
    <name evidence="2" type="ORF">LTR97_010575</name>
</gene>
<name>A0AAN7W0L1_9PEZI</name>
<dbReference type="Proteomes" id="UP001310594">
    <property type="component" value="Unassembled WGS sequence"/>
</dbReference>
<reference evidence="2" key="1">
    <citation type="submission" date="2023-08" db="EMBL/GenBank/DDBJ databases">
        <title>Black Yeasts Isolated from many extreme environments.</title>
        <authorList>
            <person name="Coleine C."/>
            <person name="Stajich J.E."/>
            <person name="Selbmann L."/>
        </authorList>
    </citation>
    <scope>NUCLEOTIDE SEQUENCE</scope>
    <source>
        <strain evidence="2">CCFEE 5810</strain>
    </source>
</reference>
<accession>A0AAN7W0L1</accession>
<evidence type="ECO:0000313" key="3">
    <source>
        <dbReference type="Proteomes" id="UP001310594"/>
    </source>
</evidence>
<organism evidence="2 3">
    <name type="scientific">Elasticomyces elasticus</name>
    <dbReference type="NCBI Taxonomy" id="574655"/>
    <lineage>
        <taxon>Eukaryota</taxon>
        <taxon>Fungi</taxon>
        <taxon>Dikarya</taxon>
        <taxon>Ascomycota</taxon>
        <taxon>Pezizomycotina</taxon>
        <taxon>Dothideomycetes</taxon>
        <taxon>Dothideomycetidae</taxon>
        <taxon>Mycosphaerellales</taxon>
        <taxon>Teratosphaeriaceae</taxon>
        <taxon>Elasticomyces</taxon>
    </lineage>
</organism>